<gene>
    <name evidence="2" type="ORF">ZEAMMB73_Zm00001d030545</name>
</gene>
<accession>A0A1D6KCW3</accession>
<reference evidence="2" key="1">
    <citation type="submission" date="2015-12" db="EMBL/GenBank/DDBJ databases">
        <title>Update maize B73 reference genome by single molecule sequencing technologies.</title>
        <authorList>
            <consortium name="Maize Genome Sequencing Project"/>
            <person name="Ware D."/>
        </authorList>
    </citation>
    <scope>NUCLEOTIDE SEQUENCE [LARGE SCALE GENOMIC DNA]</scope>
    <source>
        <tissue evidence="2">Seedling</tissue>
    </source>
</reference>
<organism evidence="2">
    <name type="scientific">Zea mays</name>
    <name type="common">Maize</name>
    <dbReference type="NCBI Taxonomy" id="4577"/>
    <lineage>
        <taxon>Eukaryota</taxon>
        <taxon>Viridiplantae</taxon>
        <taxon>Streptophyta</taxon>
        <taxon>Embryophyta</taxon>
        <taxon>Tracheophyta</taxon>
        <taxon>Spermatophyta</taxon>
        <taxon>Magnoliopsida</taxon>
        <taxon>Liliopsida</taxon>
        <taxon>Poales</taxon>
        <taxon>Poaceae</taxon>
        <taxon>PACMAD clade</taxon>
        <taxon>Panicoideae</taxon>
        <taxon>Andropogonodae</taxon>
        <taxon>Andropogoneae</taxon>
        <taxon>Tripsacinae</taxon>
        <taxon>Zea</taxon>
    </lineage>
</organism>
<sequence>MSRGRRKQTVESNEDYLSEDHVGQKNSQKTLAHESDSEMEKESFVVGGHQSGDVSEMEPNSKNPTDMDADIEVEVEEENVEVKRQGIIGKFFGMVARNGNLCSLSYKDWRLLIDDTEGNFTIVFIICMQRRFLYPARMEKWVLKTIGERWRQHKSNLKSIYYDAHKGLEANYNKVPHRVIADQWIALVNHWVTTKSKDISMANTNNCGKKDYPYSRHKEFSLGLERIWYFYSNYTCEEHAFYDHTSLTNLYYLTCTIEGKRS</sequence>
<dbReference type="AlphaFoldDB" id="A0A1D6KCW3"/>
<dbReference type="PANTHER" id="PTHR33144:SF16">
    <property type="entry name" value="OS02G0129000 PROTEIN"/>
    <property type="match status" value="1"/>
</dbReference>
<feature type="compositionally biased region" description="Basic and acidic residues" evidence="1">
    <location>
        <begin position="31"/>
        <end position="43"/>
    </location>
</feature>
<dbReference type="EMBL" id="CM007647">
    <property type="protein sequence ID" value="ONM01083.1"/>
    <property type="molecule type" value="Genomic_DNA"/>
</dbReference>
<protein>
    <submittedName>
        <fullName evidence="2">Uncharacterized protein</fullName>
    </submittedName>
</protein>
<proteinExistence type="predicted"/>
<dbReference type="PANTHER" id="PTHR33144">
    <property type="entry name" value="OS10G0409366 PROTEIN-RELATED"/>
    <property type="match status" value="1"/>
</dbReference>
<dbReference type="OMA" id="MANTNNC"/>
<dbReference type="InParanoid" id="A0A1D6KCW3"/>
<feature type="region of interest" description="Disordered" evidence="1">
    <location>
        <begin position="1"/>
        <end position="67"/>
    </location>
</feature>
<evidence type="ECO:0000256" key="1">
    <source>
        <dbReference type="SAM" id="MobiDB-lite"/>
    </source>
</evidence>
<name>A0A1D6KCW3_MAIZE</name>
<evidence type="ECO:0000313" key="2">
    <source>
        <dbReference type="EMBL" id="ONM01083.1"/>
    </source>
</evidence>